<proteinExistence type="predicted"/>
<dbReference type="Proteomes" id="UP001592528">
    <property type="component" value="Unassembled WGS sequence"/>
</dbReference>
<evidence type="ECO:0000313" key="3">
    <source>
        <dbReference type="Proteomes" id="UP001592528"/>
    </source>
</evidence>
<organism evidence="2 3">
    <name type="scientific">Streptacidiphilus cavernicola</name>
    <dbReference type="NCBI Taxonomy" id="3342716"/>
    <lineage>
        <taxon>Bacteria</taxon>
        <taxon>Bacillati</taxon>
        <taxon>Actinomycetota</taxon>
        <taxon>Actinomycetes</taxon>
        <taxon>Kitasatosporales</taxon>
        <taxon>Streptomycetaceae</taxon>
        <taxon>Streptacidiphilus</taxon>
    </lineage>
</organism>
<reference evidence="2 3" key="1">
    <citation type="submission" date="2024-09" db="EMBL/GenBank/DDBJ databases">
        <authorList>
            <person name="Lee S.D."/>
        </authorList>
    </citation>
    <scope>NUCLEOTIDE SEQUENCE [LARGE SCALE GENOMIC DNA]</scope>
    <source>
        <strain evidence="2 3">N1-5</strain>
    </source>
</reference>
<evidence type="ECO:0008006" key="4">
    <source>
        <dbReference type="Google" id="ProtNLM"/>
    </source>
</evidence>
<comment type="caution">
    <text evidence="2">The sequence shown here is derived from an EMBL/GenBank/DDBJ whole genome shotgun (WGS) entry which is preliminary data.</text>
</comment>
<keyword evidence="3" id="KW-1185">Reference proteome</keyword>
<feature type="compositionally biased region" description="Low complexity" evidence="1">
    <location>
        <begin position="158"/>
        <end position="172"/>
    </location>
</feature>
<gene>
    <name evidence="2" type="ORF">ACEZDJ_13890</name>
</gene>
<sequence>MTAPDLTTELSTLTTFRDRVDSLLTSLTASPASSTSMGRQQFDMNSLGTTVFTGDGKMGFDEVIDLFSTYSTVQEQLQKLSQTLTDQINAMSITVQISQVGYNNVEASQVDTLWTIQQQTAAAVPPPGQTNLTVQQQIDIANQQDDRPPHPHPQTGATTTPSSNTSVPSGTSDTGNAGNTDNRGL</sequence>
<feature type="region of interest" description="Disordered" evidence="1">
    <location>
        <begin position="142"/>
        <end position="185"/>
    </location>
</feature>
<protein>
    <recommendedName>
        <fullName evidence="4">WXG100 family type VII secretion target</fullName>
    </recommendedName>
</protein>
<dbReference type="RefSeq" id="WP_051724874.1">
    <property type="nucleotide sequence ID" value="NZ_JBHEZZ010000006.1"/>
</dbReference>
<evidence type="ECO:0000256" key="1">
    <source>
        <dbReference type="SAM" id="MobiDB-lite"/>
    </source>
</evidence>
<name>A0ABV6ULR8_9ACTN</name>
<dbReference type="EMBL" id="JBHEZZ010000006">
    <property type="protein sequence ID" value="MFC1402378.1"/>
    <property type="molecule type" value="Genomic_DNA"/>
</dbReference>
<feature type="compositionally biased region" description="Polar residues" evidence="1">
    <location>
        <begin position="173"/>
        <end position="185"/>
    </location>
</feature>
<evidence type="ECO:0000313" key="2">
    <source>
        <dbReference type="EMBL" id="MFC1402378.1"/>
    </source>
</evidence>
<accession>A0ABV6ULR8</accession>